<dbReference type="PANTHER" id="PTHR24220">
    <property type="entry name" value="IMPORT ATP-BINDING PROTEIN"/>
    <property type="match status" value="1"/>
</dbReference>
<name>A0A5P2B695_STRVZ</name>
<dbReference type="GO" id="GO:0022857">
    <property type="term" value="F:transmembrane transporter activity"/>
    <property type="evidence" value="ECO:0007669"/>
    <property type="project" value="TreeGrafter"/>
</dbReference>
<dbReference type="SMART" id="SM00382">
    <property type="entry name" value="AAA"/>
    <property type="match status" value="1"/>
</dbReference>
<dbReference type="OrthoDB" id="3266715at2"/>
<keyword evidence="1" id="KW-0547">Nucleotide-binding</keyword>
<dbReference type="InterPro" id="IPR003439">
    <property type="entry name" value="ABC_transporter-like_ATP-bd"/>
</dbReference>
<dbReference type="EMBL" id="CP029194">
    <property type="protein sequence ID" value="QES24721.1"/>
    <property type="molecule type" value="Genomic_DNA"/>
</dbReference>
<dbReference type="GO" id="GO:0016887">
    <property type="term" value="F:ATP hydrolysis activity"/>
    <property type="evidence" value="ECO:0007669"/>
    <property type="project" value="InterPro"/>
</dbReference>
<dbReference type="InterPro" id="IPR027417">
    <property type="entry name" value="P-loop_NTPase"/>
</dbReference>
<accession>A0A5P2B695</accession>
<proteinExistence type="predicted"/>
<dbReference type="PROSITE" id="PS00211">
    <property type="entry name" value="ABC_TRANSPORTER_1"/>
    <property type="match status" value="1"/>
</dbReference>
<dbReference type="Proteomes" id="UP000324106">
    <property type="component" value="Chromosome"/>
</dbReference>
<dbReference type="Pfam" id="PF00005">
    <property type="entry name" value="ABC_tran"/>
    <property type="match status" value="1"/>
</dbReference>
<keyword evidence="2 4" id="KW-0067">ATP-binding</keyword>
<evidence type="ECO:0000313" key="4">
    <source>
        <dbReference type="EMBL" id="QES24721.1"/>
    </source>
</evidence>
<gene>
    <name evidence="4" type="ORF">DEJ46_21115</name>
</gene>
<dbReference type="Gene3D" id="3.40.50.300">
    <property type="entry name" value="P-loop containing nucleotide triphosphate hydrolases"/>
    <property type="match status" value="1"/>
</dbReference>
<organism evidence="4 5">
    <name type="scientific">Streptomyces venezuelae</name>
    <dbReference type="NCBI Taxonomy" id="54571"/>
    <lineage>
        <taxon>Bacteria</taxon>
        <taxon>Bacillati</taxon>
        <taxon>Actinomycetota</taxon>
        <taxon>Actinomycetes</taxon>
        <taxon>Kitasatosporales</taxon>
        <taxon>Streptomycetaceae</taxon>
        <taxon>Streptomyces</taxon>
    </lineage>
</organism>
<dbReference type="InterPro" id="IPR015854">
    <property type="entry name" value="ABC_transpr_LolD-like"/>
</dbReference>
<dbReference type="GO" id="GO:0005886">
    <property type="term" value="C:plasma membrane"/>
    <property type="evidence" value="ECO:0007669"/>
    <property type="project" value="TreeGrafter"/>
</dbReference>
<evidence type="ECO:0000313" key="5">
    <source>
        <dbReference type="Proteomes" id="UP000324106"/>
    </source>
</evidence>
<evidence type="ECO:0000256" key="2">
    <source>
        <dbReference type="ARBA" id="ARBA00022840"/>
    </source>
</evidence>
<dbReference type="AlphaFoldDB" id="A0A5P2B695"/>
<evidence type="ECO:0000259" key="3">
    <source>
        <dbReference type="PROSITE" id="PS50893"/>
    </source>
</evidence>
<dbReference type="GO" id="GO:0005524">
    <property type="term" value="F:ATP binding"/>
    <property type="evidence" value="ECO:0007669"/>
    <property type="project" value="UniProtKB-KW"/>
</dbReference>
<dbReference type="PROSITE" id="PS50893">
    <property type="entry name" value="ABC_TRANSPORTER_2"/>
    <property type="match status" value="1"/>
</dbReference>
<dbReference type="InterPro" id="IPR017871">
    <property type="entry name" value="ABC_transporter-like_CS"/>
</dbReference>
<dbReference type="RefSeq" id="WP_150268653.1">
    <property type="nucleotide sequence ID" value="NZ_CP029194.1"/>
</dbReference>
<reference evidence="4 5" key="1">
    <citation type="submission" date="2018-05" db="EMBL/GenBank/DDBJ databases">
        <title>Streptomyces venezuelae.</title>
        <authorList>
            <person name="Kim W."/>
            <person name="Lee N."/>
            <person name="Cho B.-K."/>
        </authorList>
    </citation>
    <scope>NUCLEOTIDE SEQUENCE [LARGE SCALE GENOMIC DNA]</scope>
    <source>
        <strain evidence="4 5">ATCC 15068</strain>
    </source>
</reference>
<dbReference type="SUPFAM" id="SSF52540">
    <property type="entry name" value="P-loop containing nucleoside triphosphate hydrolases"/>
    <property type="match status" value="1"/>
</dbReference>
<evidence type="ECO:0000256" key="1">
    <source>
        <dbReference type="ARBA" id="ARBA00022741"/>
    </source>
</evidence>
<protein>
    <submittedName>
        <fullName evidence="4">ABC transporter ATP-binding protein</fullName>
    </submittedName>
</protein>
<sequence length="225" mass="23571">MVLSIRGLTYEVPGRSLFSALDLDVRAGESVAVMGPSGSGKSTLLSCALGLVRPSGGTVEVGGVDMAALRGKVLAQHRARHIGMVFQFGELLPELSPTDNVALAALLAGAARKDAYRRAGELLTQLGVPLSETSEELSGGERQRAAVARAVINSPTLLLADEPTGALDEEAKEKVADTLFDMPRRYDCGLLLVTHDPAVAGRADRTLTLTGGVLTPVQEGWAAER</sequence>
<feature type="domain" description="ABC transporter" evidence="3">
    <location>
        <begin position="3"/>
        <end position="225"/>
    </location>
</feature>
<dbReference type="InterPro" id="IPR003593">
    <property type="entry name" value="AAA+_ATPase"/>
</dbReference>